<feature type="transmembrane region" description="Helical" evidence="1">
    <location>
        <begin position="248"/>
        <end position="268"/>
    </location>
</feature>
<proteinExistence type="predicted"/>
<name>G0UBG3_TRYVY</name>
<dbReference type="SUPFAM" id="SSF103473">
    <property type="entry name" value="MFS general substrate transporter"/>
    <property type="match status" value="1"/>
</dbReference>
<evidence type="ECO:0000313" key="2">
    <source>
        <dbReference type="EMBL" id="CCC53159.1"/>
    </source>
</evidence>
<gene>
    <name evidence="2" type="ORF">TVY486_1106430</name>
</gene>
<dbReference type="EMBL" id="HE573027">
    <property type="protein sequence ID" value="CCC53159.1"/>
    <property type="molecule type" value="Genomic_DNA"/>
</dbReference>
<feature type="transmembrane region" description="Helical" evidence="1">
    <location>
        <begin position="280"/>
        <end position="302"/>
    </location>
</feature>
<feature type="transmembrane region" description="Helical" evidence="1">
    <location>
        <begin position="410"/>
        <end position="440"/>
    </location>
</feature>
<protein>
    <submittedName>
        <fullName evidence="2">Uncharacterized protein</fullName>
    </submittedName>
</protein>
<feature type="transmembrane region" description="Helical" evidence="1">
    <location>
        <begin position="62"/>
        <end position="86"/>
    </location>
</feature>
<keyword evidence="1" id="KW-1133">Transmembrane helix</keyword>
<evidence type="ECO:0000256" key="1">
    <source>
        <dbReference type="SAM" id="Phobius"/>
    </source>
</evidence>
<reference evidence="2" key="1">
    <citation type="journal article" date="2012" name="Proc. Natl. Acad. Sci. U.S.A.">
        <title>Antigenic diversity is generated by distinct evolutionary mechanisms in African trypanosome species.</title>
        <authorList>
            <person name="Jackson A.P."/>
            <person name="Berry A."/>
            <person name="Aslett M."/>
            <person name="Allison H.C."/>
            <person name="Burton P."/>
            <person name="Vavrova-Anderson J."/>
            <person name="Brown R."/>
            <person name="Browne H."/>
            <person name="Corton N."/>
            <person name="Hauser H."/>
            <person name="Gamble J."/>
            <person name="Gilderthorp R."/>
            <person name="Marcello L."/>
            <person name="McQuillan J."/>
            <person name="Otto T.D."/>
            <person name="Quail M.A."/>
            <person name="Sanders M.J."/>
            <person name="van Tonder A."/>
            <person name="Ginger M.L."/>
            <person name="Field M.C."/>
            <person name="Barry J.D."/>
            <person name="Hertz-Fowler C."/>
            <person name="Berriman M."/>
        </authorList>
    </citation>
    <scope>NUCLEOTIDE SEQUENCE</scope>
    <source>
        <strain evidence="2">Y486</strain>
    </source>
</reference>
<feature type="transmembrane region" description="Helical" evidence="1">
    <location>
        <begin position="309"/>
        <end position="328"/>
    </location>
</feature>
<organism evidence="2">
    <name type="scientific">Trypanosoma vivax (strain Y486)</name>
    <dbReference type="NCBI Taxonomy" id="1055687"/>
    <lineage>
        <taxon>Eukaryota</taxon>
        <taxon>Discoba</taxon>
        <taxon>Euglenozoa</taxon>
        <taxon>Kinetoplastea</taxon>
        <taxon>Metakinetoplastina</taxon>
        <taxon>Trypanosomatida</taxon>
        <taxon>Trypanosomatidae</taxon>
        <taxon>Trypanosoma</taxon>
        <taxon>Duttonella</taxon>
    </lineage>
</organism>
<dbReference type="AlphaFoldDB" id="G0UBG3"/>
<sequence>MAASERRRRIVPLKGRNNASPIVAAEKHRNTTAQTRWERCAACTLNVVFIADAIVMSVNLPLVVMVSDTLALSFFYVLAAQLMFLIPQAVCTLWAERLAIRLGGVLTYSLTLLATSISLFISSVALRQRSFSLYLCSRLVGGVFRHTTTISAVATHQYPELWDAFDAKKFILHAFVFAALLGGVLGDYGPGIAGISEGLSLVEFTVSMAVGVVSLTVRRQPKTLPTVHTLTAYQNWLLKQSLSATRHFVPVVLTSAAALASQLMYPFVDRRVLHLSFSVVGLHLAVDLLMQILLVPVVVAHYGARLKSLCWHFTTLLIVGVWISPWTADYGVALYLFTTAFLTDLPVAVLQSALGEFAVSQFAPADGQHARRLQLHVRKLTRQWYNVFYVVAQSYLSIRVDENRLLSVPFALGAVAFMLTHRVLAAATATVLCFAVLVYLPPIDDRTLLGAVVTRLVVA</sequence>
<keyword evidence="1" id="KW-0472">Membrane</keyword>
<dbReference type="VEuPathDB" id="TriTrypDB:TvY486_1106430"/>
<keyword evidence="1" id="KW-0812">Transmembrane</keyword>
<accession>G0UBG3</accession>
<feature type="transmembrane region" description="Helical" evidence="1">
    <location>
        <begin position="170"/>
        <end position="186"/>
    </location>
</feature>
<dbReference type="InterPro" id="IPR036259">
    <property type="entry name" value="MFS_trans_sf"/>
</dbReference>
<feature type="transmembrane region" description="Helical" evidence="1">
    <location>
        <begin position="98"/>
        <end position="121"/>
    </location>
</feature>
<dbReference type="OMA" id="RYGMMAG"/>